<organism evidence="4 5">
    <name type="scientific">Toxocara canis</name>
    <name type="common">Canine roundworm</name>
    <dbReference type="NCBI Taxonomy" id="6265"/>
    <lineage>
        <taxon>Eukaryota</taxon>
        <taxon>Metazoa</taxon>
        <taxon>Ecdysozoa</taxon>
        <taxon>Nematoda</taxon>
        <taxon>Chromadorea</taxon>
        <taxon>Rhabditida</taxon>
        <taxon>Spirurina</taxon>
        <taxon>Ascaridomorpha</taxon>
        <taxon>Ascaridoidea</taxon>
        <taxon>Toxocaridae</taxon>
        <taxon>Toxocara</taxon>
    </lineage>
</organism>
<keyword evidence="2" id="KW-0472">Membrane</keyword>
<reference evidence="5" key="1">
    <citation type="submission" date="2016-06" db="UniProtKB">
        <authorList>
            <consortium name="WormBaseParasite"/>
        </authorList>
    </citation>
    <scope>IDENTIFICATION</scope>
</reference>
<keyword evidence="4" id="KW-1185">Reference proteome</keyword>
<reference evidence="3 4" key="2">
    <citation type="submission" date="2018-11" db="EMBL/GenBank/DDBJ databases">
        <authorList>
            <consortium name="Pathogen Informatics"/>
        </authorList>
    </citation>
    <scope>NUCLEOTIDE SEQUENCE [LARGE SCALE GENOMIC DNA]</scope>
</reference>
<evidence type="ECO:0000256" key="1">
    <source>
        <dbReference type="SAM" id="MobiDB-lite"/>
    </source>
</evidence>
<feature type="transmembrane region" description="Helical" evidence="2">
    <location>
        <begin position="72"/>
        <end position="96"/>
    </location>
</feature>
<gene>
    <name evidence="3" type="ORF">TCNE_LOCUS5026</name>
</gene>
<feature type="compositionally biased region" description="Polar residues" evidence="1">
    <location>
        <begin position="43"/>
        <end position="53"/>
    </location>
</feature>
<feature type="region of interest" description="Disordered" evidence="1">
    <location>
        <begin position="34"/>
        <end position="67"/>
    </location>
</feature>
<keyword evidence="2" id="KW-0812">Transmembrane</keyword>
<evidence type="ECO:0000313" key="3">
    <source>
        <dbReference type="EMBL" id="VDM33693.1"/>
    </source>
</evidence>
<protein>
    <submittedName>
        <fullName evidence="3 5">Uncharacterized protein</fullName>
    </submittedName>
</protein>
<keyword evidence="2" id="KW-1133">Transmembrane helix</keyword>
<dbReference type="AlphaFoldDB" id="A0A183U956"/>
<evidence type="ECO:0000313" key="4">
    <source>
        <dbReference type="Proteomes" id="UP000050794"/>
    </source>
</evidence>
<proteinExistence type="predicted"/>
<accession>A0A183U956</accession>
<sequence length="112" mass="12053">MLDRLVEFASCEQPRCVMSLSSSRSMHATVANASNATVAAGSPSQNEEPSANINNDTSDEDDDDPPSAAPNMFVLFAFISSHIKIFLKTGVFLLSLQKQLQKFGLLARNCGS</sequence>
<evidence type="ECO:0000313" key="5">
    <source>
        <dbReference type="WBParaSite" id="TCNE_0000502601-mRNA-1"/>
    </source>
</evidence>
<dbReference type="Proteomes" id="UP000050794">
    <property type="component" value="Unassembled WGS sequence"/>
</dbReference>
<dbReference type="EMBL" id="UYWY01010422">
    <property type="protein sequence ID" value="VDM33693.1"/>
    <property type="molecule type" value="Genomic_DNA"/>
</dbReference>
<dbReference type="WBParaSite" id="TCNE_0000502601-mRNA-1">
    <property type="protein sequence ID" value="TCNE_0000502601-mRNA-1"/>
    <property type="gene ID" value="TCNE_0000502601"/>
</dbReference>
<evidence type="ECO:0000256" key="2">
    <source>
        <dbReference type="SAM" id="Phobius"/>
    </source>
</evidence>
<name>A0A183U956_TOXCA</name>